<dbReference type="GO" id="GO:0044545">
    <property type="term" value="C:NSL complex"/>
    <property type="evidence" value="ECO:0000318"/>
    <property type="project" value="GO_Central"/>
</dbReference>
<dbReference type="SMART" id="SM01300">
    <property type="entry name" value="PEHE"/>
    <property type="match status" value="1"/>
</dbReference>
<feature type="compositionally biased region" description="Polar residues" evidence="2">
    <location>
        <begin position="1018"/>
        <end position="1032"/>
    </location>
</feature>
<dbReference type="PANTHER" id="PTHR22443">
    <property type="entry name" value="NON-SPECIFIC LETHAL 1, ISOFORM M"/>
    <property type="match status" value="1"/>
</dbReference>
<feature type="region of interest" description="Disordered" evidence="2">
    <location>
        <begin position="928"/>
        <end position="969"/>
    </location>
</feature>
<dbReference type="KEGG" id="bfo:118403075"/>
<feature type="compositionally biased region" description="Polar residues" evidence="2">
    <location>
        <begin position="719"/>
        <end position="733"/>
    </location>
</feature>
<reference evidence="4" key="1">
    <citation type="journal article" date="2020" name="Nat. Ecol. Evol.">
        <title>Deeply conserved synteny resolves early events in vertebrate evolution.</title>
        <authorList>
            <person name="Simakov O."/>
            <person name="Marletaz F."/>
            <person name="Yue J.X."/>
            <person name="O'Connell B."/>
            <person name="Jenkins J."/>
            <person name="Brandt A."/>
            <person name="Calef R."/>
            <person name="Tung C.H."/>
            <person name="Huang T.K."/>
            <person name="Schmutz J."/>
            <person name="Satoh N."/>
            <person name="Yu J.K."/>
            <person name="Putnam N.H."/>
            <person name="Green R.E."/>
            <person name="Rokhsar D.S."/>
        </authorList>
    </citation>
    <scope>NUCLEOTIDE SEQUENCE [LARGE SCALE GENOMIC DNA]</scope>
    <source>
        <strain evidence="4">S238N-H82</strain>
    </source>
</reference>
<feature type="compositionally biased region" description="Pro residues" evidence="2">
    <location>
        <begin position="1101"/>
        <end position="1110"/>
    </location>
</feature>
<feature type="compositionally biased region" description="Low complexity" evidence="2">
    <location>
        <begin position="167"/>
        <end position="178"/>
    </location>
</feature>
<dbReference type="OrthoDB" id="6022640at2759"/>
<feature type="compositionally biased region" description="Polar residues" evidence="2">
    <location>
        <begin position="228"/>
        <end position="242"/>
    </location>
</feature>
<feature type="region of interest" description="Disordered" evidence="2">
    <location>
        <begin position="109"/>
        <end position="242"/>
    </location>
</feature>
<dbReference type="AlphaFoldDB" id="A0A9J7HGC7"/>
<evidence type="ECO:0000313" key="4">
    <source>
        <dbReference type="Proteomes" id="UP000001554"/>
    </source>
</evidence>
<organism evidence="4 5">
    <name type="scientific">Branchiostoma floridae</name>
    <name type="common">Florida lancelet</name>
    <name type="synonym">Amphioxus</name>
    <dbReference type="NCBI Taxonomy" id="7739"/>
    <lineage>
        <taxon>Eukaryota</taxon>
        <taxon>Metazoa</taxon>
        <taxon>Chordata</taxon>
        <taxon>Cephalochordata</taxon>
        <taxon>Leptocardii</taxon>
        <taxon>Amphioxiformes</taxon>
        <taxon>Branchiostomatidae</taxon>
        <taxon>Branchiostoma</taxon>
    </lineage>
</organism>
<dbReference type="InterPro" id="IPR029332">
    <property type="entry name" value="PEHE_dom"/>
</dbReference>
<evidence type="ECO:0000256" key="1">
    <source>
        <dbReference type="SAM" id="Coils"/>
    </source>
</evidence>
<feature type="region of interest" description="Disordered" evidence="2">
    <location>
        <begin position="1"/>
        <end position="71"/>
    </location>
</feature>
<feature type="compositionally biased region" description="Basic and acidic residues" evidence="2">
    <location>
        <begin position="930"/>
        <end position="942"/>
    </location>
</feature>
<feature type="region of interest" description="Disordered" evidence="2">
    <location>
        <begin position="354"/>
        <end position="373"/>
    </location>
</feature>
<feature type="compositionally biased region" description="Low complexity" evidence="2">
    <location>
        <begin position="214"/>
        <end position="227"/>
    </location>
</feature>
<feature type="region of interest" description="Disordered" evidence="2">
    <location>
        <begin position="1144"/>
        <end position="1179"/>
    </location>
</feature>
<dbReference type="InterPro" id="IPR026180">
    <property type="entry name" value="NSL1"/>
</dbReference>
<feature type="compositionally biased region" description="Acidic residues" evidence="2">
    <location>
        <begin position="1154"/>
        <end position="1168"/>
    </location>
</feature>
<dbReference type="PANTHER" id="PTHR22443:SF18">
    <property type="entry name" value="NON-SPECIFIC LETHAL 1, ISOFORM M"/>
    <property type="match status" value="1"/>
</dbReference>
<protein>
    <submittedName>
        <fullName evidence="5">KAT8 regulatory NSL complex subunit 1-like isoform X1</fullName>
    </submittedName>
</protein>
<evidence type="ECO:0000313" key="5">
    <source>
        <dbReference type="RefSeq" id="XP_035657404.1"/>
    </source>
</evidence>
<feature type="coiled-coil region" evidence="1">
    <location>
        <begin position="256"/>
        <end position="283"/>
    </location>
</feature>
<sequence length="1195" mass="129671">MAAMAPALTEAPAATQPGPRGLKPGADPDSSAELTRLDTKHGPVDELASLDSPRVNGEPDGDRASLPARTTLPPFVSKELIHRGLSDSTAPSLPVGLKLNSTNSMILKGKPLNTPPISDQKSAICSGPAMSVANSNTSPSQSPLTQTTCNNESGSPANDSSSHKTENSTSTNQESSSQKAENSRSDHTEDPVKEDPTSSNSKCECSCEDVAKCSSTSSNSSQNDTTSKCTCGKQQQQHPSQGLNLELREAIFTGRLSDVEDRQFALQRRSERLERRLRKLQCRQAASHSKVQLGAFLDQALPPQLDSSKVEVKSEIDQVSLAGSSQVGAGDSTPPPQPHRSASLLAQRLLATRTPPFEGQSPGSEGSWRRKLSGEVSDVTGRLQTNLKHLERCIDSDATESSSGGESEEEDAVADSNAVLHDFPLHKCSTWKWAMDRAAIASRWTWLQAQVSDLEYRIRQQSDIFRQIRAAKGQVVLGDPESPREFFTTSRTKPNRKLSPIEAKIANLERSSQLSPCNISQLLSNVDKQASKLTQSLGNCYSPRTASPVASTAAGSDNSGGNGGSSKNKVPAPKPMNGLVDGAKFQTESELSDLEDPAHKKLRLDSVSTPPPAANDVTCQCARTRPVRSYRKRKLLRTFGMWQVCRKASKLSTVRCGCTPPNTPCVMCGGRLNNTQKVDANVSSQVERVALMDPSFHPVLSFPQDIPLSVHFQSLLKTGDWQNRPTPKPSQSNKRLKGSPVTPSPSQYHRAADNRARRVSKKLAQSAAAALLTTAKLRGNKVDGKQLSRSLSGSLPCTPKPNTADSNRLCRTDARKKRAAAQLAIGESAFSKKNRLRNRSLSLTHVSGRDRGFHATPSPTSSDSPNTPLSLSCPANSLQDKAVLNKKRQGHSAFDINNIVIPYSMASTTRVERLKYKEILTPKWRKVGKAVKEEPETPEKETPVVPNGTAEPEEQGEQEEEEEEEIEDLSEELICIRHNKCEHAEKQRFLAFVTHKSRSRSNRTNSGTPEPASPDVNLESSMGTPLSLNIPSPLTPVSKDSPISPANVTRQNSKGRRSSTEEGPRSATPSIEDFGGWLDPWPRRKFPLNEDEYNFLISPMAPHPPPPPAALRPTTTTVTRTETPLPDGEQAALTLPAMAAAPLNADTPPAEVMMDTDDSEDDPEDPNDPEWTIVSPARARVNTTRPSIVLRLAKR</sequence>
<feature type="region of interest" description="Disordered" evidence="2">
    <location>
        <begin position="783"/>
        <end position="808"/>
    </location>
</feature>
<feature type="compositionally biased region" description="Low complexity" evidence="2">
    <location>
        <begin position="1111"/>
        <end position="1126"/>
    </location>
</feature>
<feature type="compositionally biased region" description="Low complexity" evidence="2">
    <location>
        <begin position="134"/>
        <end position="148"/>
    </location>
</feature>
<feature type="region of interest" description="Disordered" evidence="2">
    <location>
        <begin position="719"/>
        <end position="754"/>
    </location>
</feature>
<name>A0A9J7HGC7_BRAFL</name>
<feature type="region of interest" description="Disordered" evidence="2">
    <location>
        <begin position="321"/>
        <end position="340"/>
    </location>
</feature>
<dbReference type="PROSITE" id="PS52052">
    <property type="entry name" value="PEHE"/>
    <property type="match status" value="1"/>
</dbReference>
<dbReference type="Proteomes" id="UP000001554">
    <property type="component" value="Chromosome 16"/>
</dbReference>
<feature type="domain" description="PEHE" evidence="3">
    <location>
        <begin position="918"/>
        <end position="1081"/>
    </location>
</feature>
<keyword evidence="4" id="KW-1185">Reference proteome</keyword>
<dbReference type="RefSeq" id="XP_035657404.1">
    <property type="nucleotide sequence ID" value="XM_035801511.1"/>
</dbReference>
<proteinExistence type="predicted"/>
<dbReference type="OMA" id="CGGWSTP"/>
<feature type="compositionally biased region" description="Polar residues" evidence="2">
    <location>
        <begin position="787"/>
        <end position="806"/>
    </location>
</feature>
<accession>A0A9J7HGC7</accession>
<dbReference type="GO" id="GO:0035035">
    <property type="term" value="F:histone acetyltransferase binding"/>
    <property type="evidence" value="ECO:0000318"/>
    <property type="project" value="GO_Central"/>
</dbReference>
<feature type="compositionally biased region" description="Basic and acidic residues" evidence="2">
    <location>
        <begin position="181"/>
        <end position="196"/>
    </location>
</feature>
<feature type="region of interest" description="Disordered" evidence="2">
    <location>
        <begin position="1097"/>
        <end position="1126"/>
    </location>
</feature>
<feature type="region of interest" description="Disordered" evidence="2">
    <location>
        <begin position="995"/>
        <end position="1083"/>
    </location>
</feature>
<feature type="compositionally biased region" description="Low complexity" evidence="2">
    <location>
        <begin position="1"/>
        <end position="15"/>
    </location>
</feature>
<evidence type="ECO:0000259" key="3">
    <source>
        <dbReference type="PROSITE" id="PS52052"/>
    </source>
</evidence>
<reference evidence="5" key="2">
    <citation type="submission" date="2025-08" db="UniProtKB">
        <authorList>
            <consortium name="RefSeq"/>
        </authorList>
    </citation>
    <scope>IDENTIFICATION</scope>
    <source>
        <strain evidence="5">S238N-H82</strain>
        <tissue evidence="5">Testes</tissue>
    </source>
</reference>
<feature type="region of interest" description="Disordered" evidence="2">
    <location>
        <begin position="393"/>
        <end position="413"/>
    </location>
</feature>
<dbReference type="GeneID" id="118403075"/>
<feature type="compositionally biased region" description="Basic and acidic residues" evidence="2">
    <location>
        <begin position="35"/>
        <end position="44"/>
    </location>
</feature>
<feature type="compositionally biased region" description="Low complexity" evidence="2">
    <location>
        <begin position="856"/>
        <end position="869"/>
    </location>
</feature>
<gene>
    <name evidence="5" type="primary">LOC118403075</name>
</gene>
<evidence type="ECO:0000256" key="2">
    <source>
        <dbReference type="SAM" id="MobiDB-lite"/>
    </source>
</evidence>
<feature type="region of interest" description="Disordered" evidence="2">
    <location>
        <begin position="840"/>
        <end position="869"/>
    </location>
</feature>
<feature type="compositionally biased region" description="Polar residues" evidence="2">
    <location>
        <begin position="149"/>
        <end position="160"/>
    </location>
</feature>
<keyword evidence="1" id="KW-0175">Coiled coil</keyword>
<feature type="compositionally biased region" description="Acidic residues" evidence="2">
    <location>
        <begin position="951"/>
        <end position="969"/>
    </location>
</feature>
<feature type="region of interest" description="Disordered" evidence="2">
    <location>
        <begin position="541"/>
        <end position="580"/>
    </location>
</feature>